<reference evidence="6" key="1">
    <citation type="submission" date="2023-03" db="EMBL/GenBank/DDBJ databases">
        <title>Complete genome of Cladonia borealis.</title>
        <authorList>
            <person name="Park H."/>
        </authorList>
    </citation>
    <scope>NUCLEOTIDE SEQUENCE</scope>
    <source>
        <strain evidence="6">ANT050790</strain>
    </source>
</reference>
<sequence length="688" mass="76684">MAYDLQARFERLTSFSGDLSPTLEPSAEPPPGDDNVTNDSNPRPQKADSEETGPVEVVRASHPLSRASETDLQMLDRANGTRHTGTTTRPIDVPLASAVDDSERSDKSEEQPGSKYQTSSPLEEFMRTRRTSISFHPQVTLDSGHRRPLEEPLPKLAIDTRAQNRSIVQDLVCHPVPSPLSRTHSEAHIADYDKVTGERLDSPSQHHNHNHNTKPRSPETSSHYPLFPSTAYPIRSVPREPGSEQGASLTSESTNSPAISEVQTPTDNMDILMSPLSARSPFPAFPYPLSLEDSSAWPKPRRQPSASRAMSYAFERKTSMGQAIKRPRSSTRRSTNSSMSPATAFLSRFATREEQAAPEPDSEGQEVGEYVIGKQVGYGGFSTVKEAYTIEGDERICRAVKIVRKQLPGKDESENDSFQAEFEHEVSLWRCLGHRNLLPLIEVYVTDYATFCFTKLNTGGTLFDLVRANRHGISRDLARRYAYQLASAIRYLHEDVRVVHRDIKLENCLIDISDPDSAKDGGNLLLCDFGLAEFITNDTRRNSIDAFERATDRPPPKGIGPSETSTSIAGSLQYASPELIMSPAGFLSPVVDIWAYGVVIYALLVGDLPFQHTFQPRVQMMILAGEWNIRALEKAGGVVGYEEEVLEFVSSCLEMESERRWTIAQVLKSRWLDGCQEMLEELNESWKL</sequence>
<dbReference type="Gene3D" id="1.10.510.10">
    <property type="entry name" value="Transferase(Phosphotransferase) domain 1"/>
    <property type="match status" value="1"/>
</dbReference>
<feature type="binding site" evidence="3">
    <location>
        <position position="405"/>
    </location>
    <ligand>
        <name>ATP</name>
        <dbReference type="ChEBI" id="CHEBI:30616"/>
    </ligand>
</feature>
<dbReference type="PROSITE" id="PS00108">
    <property type="entry name" value="PROTEIN_KINASE_ST"/>
    <property type="match status" value="1"/>
</dbReference>
<name>A0AA39QR72_9LECA</name>
<dbReference type="SUPFAM" id="SSF56112">
    <property type="entry name" value="Protein kinase-like (PK-like)"/>
    <property type="match status" value="1"/>
</dbReference>
<evidence type="ECO:0000256" key="1">
    <source>
        <dbReference type="ARBA" id="ARBA00022741"/>
    </source>
</evidence>
<dbReference type="InterPro" id="IPR008271">
    <property type="entry name" value="Ser/Thr_kinase_AS"/>
</dbReference>
<keyword evidence="1 3" id="KW-0547">Nucleotide-binding</keyword>
<dbReference type="GO" id="GO:0005524">
    <property type="term" value="F:ATP binding"/>
    <property type="evidence" value="ECO:0007669"/>
    <property type="project" value="UniProtKB-UniRule"/>
</dbReference>
<feature type="region of interest" description="Disordered" evidence="4">
    <location>
        <begin position="198"/>
        <end position="262"/>
    </location>
</feature>
<dbReference type="PANTHER" id="PTHR24346">
    <property type="entry name" value="MAP/MICROTUBULE AFFINITY-REGULATING KINASE"/>
    <property type="match status" value="1"/>
</dbReference>
<feature type="compositionally biased region" description="Low complexity" evidence="4">
    <location>
        <begin position="332"/>
        <end position="341"/>
    </location>
</feature>
<accession>A0AA39QR72</accession>
<dbReference type="Proteomes" id="UP001166286">
    <property type="component" value="Unassembled WGS sequence"/>
</dbReference>
<evidence type="ECO:0000256" key="3">
    <source>
        <dbReference type="PROSITE-ProRule" id="PRU10141"/>
    </source>
</evidence>
<dbReference type="GO" id="GO:0005737">
    <property type="term" value="C:cytoplasm"/>
    <property type="evidence" value="ECO:0007669"/>
    <property type="project" value="TreeGrafter"/>
</dbReference>
<dbReference type="InterPro" id="IPR017441">
    <property type="entry name" value="Protein_kinase_ATP_BS"/>
</dbReference>
<evidence type="ECO:0000256" key="4">
    <source>
        <dbReference type="SAM" id="MobiDB-lite"/>
    </source>
</evidence>
<dbReference type="EMBL" id="JAFEKC020000022">
    <property type="protein sequence ID" value="KAK0507667.1"/>
    <property type="molecule type" value="Genomic_DNA"/>
</dbReference>
<evidence type="ECO:0000313" key="6">
    <source>
        <dbReference type="EMBL" id="KAK0507667.1"/>
    </source>
</evidence>
<evidence type="ECO:0000313" key="7">
    <source>
        <dbReference type="Proteomes" id="UP001166286"/>
    </source>
</evidence>
<evidence type="ECO:0000259" key="5">
    <source>
        <dbReference type="PROSITE" id="PS50011"/>
    </source>
</evidence>
<dbReference type="GO" id="GO:0004674">
    <property type="term" value="F:protein serine/threonine kinase activity"/>
    <property type="evidence" value="ECO:0007669"/>
    <property type="project" value="TreeGrafter"/>
</dbReference>
<dbReference type="PROSITE" id="PS00107">
    <property type="entry name" value="PROTEIN_KINASE_ATP"/>
    <property type="match status" value="1"/>
</dbReference>
<feature type="compositionally biased region" description="Basic and acidic residues" evidence="4">
    <location>
        <begin position="101"/>
        <end position="112"/>
    </location>
</feature>
<dbReference type="SMART" id="SM00220">
    <property type="entry name" value="S_TKc"/>
    <property type="match status" value="1"/>
</dbReference>
<dbReference type="GO" id="GO:0000226">
    <property type="term" value="P:microtubule cytoskeleton organization"/>
    <property type="evidence" value="ECO:0007669"/>
    <property type="project" value="TreeGrafter"/>
</dbReference>
<dbReference type="PROSITE" id="PS50011">
    <property type="entry name" value="PROTEIN_KINASE_DOM"/>
    <property type="match status" value="1"/>
</dbReference>
<dbReference type="PANTHER" id="PTHR24346:SF76">
    <property type="entry name" value="NON-SPECIFIC SERINE_THREONINE PROTEIN KINASE"/>
    <property type="match status" value="1"/>
</dbReference>
<keyword evidence="2 3" id="KW-0067">ATP-binding</keyword>
<keyword evidence="7" id="KW-1185">Reference proteome</keyword>
<gene>
    <name evidence="6" type="ORF">JMJ35_009556</name>
</gene>
<dbReference type="AlphaFoldDB" id="A0AA39QR72"/>
<dbReference type="InterPro" id="IPR011009">
    <property type="entry name" value="Kinase-like_dom_sf"/>
</dbReference>
<dbReference type="InterPro" id="IPR000719">
    <property type="entry name" value="Prot_kinase_dom"/>
</dbReference>
<evidence type="ECO:0000256" key="2">
    <source>
        <dbReference type="ARBA" id="ARBA00022840"/>
    </source>
</evidence>
<feature type="domain" description="Protein kinase" evidence="5">
    <location>
        <begin position="370"/>
        <end position="672"/>
    </location>
</feature>
<dbReference type="GO" id="GO:0035556">
    <property type="term" value="P:intracellular signal transduction"/>
    <property type="evidence" value="ECO:0007669"/>
    <property type="project" value="TreeGrafter"/>
</dbReference>
<feature type="region of interest" description="Disordered" evidence="4">
    <location>
        <begin position="318"/>
        <end position="341"/>
    </location>
</feature>
<proteinExistence type="predicted"/>
<organism evidence="6 7">
    <name type="scientific">Cladonia borealis</name>
    <dbReference type="NCBI Taxonomy" id="184061"/>
    <lineage>
        <taxon>Eukaryota</taxon>
        <taxon>Fungi</taxon>
        <taxon>Dikarya</taxon>
        <taxon>Ascomycota</taxon>
        <taxon>Pezizomycotina</taxon>
        <taxon>Lecanoromycetes</taxon>
        <taxon>OSLEUM clade</taxon>
        <taxon>Lecanoromycetidae</taxon>
        <taxon>Lecanorales</taxon>
        <taxon>Lecanorineae</taxon>
        <taxon>Cladoniaceae</taxon>
        <taxon>Cladonia</taxon>
    </lineage>
</organism>
<feature type="compositionally biased region" description="Basic and acidic residues" evidence="4">
    <location>
        <begin position="546"/>
        <end position="555"/>
    </location>
</feature>
<dbReference type="Gene3D" id="3.30.200.20">
    <property type="entry name" value="Phosphorylase Kinase, domain 1"/>
    <property type="match status" value="1"/>
</dbReference>
<dbReference type="Pfam" id="PF00069">
    <property type="entry name" value="Pkinase"/>
    <property type="match status" value="1"/>
</dbReference>
<feature type="region of interest" description="Disordered" evidence="4">
    <location>
        <begin position="546"/>
        <end position="566"/>
    </location>
</feature>
<feature type="compositionally biased region" description="Polar residues" evidence="4">
    <location>
        <begin position="245"/>
        <end position="262"/>
    </location>
</feature>
<protein>
    <recommendedName>
        <fullName evidence="5">Protein kinase domain-containing protein</fullName>
    </recommendedName>
</protein>
<comment type="caution">
    <text evidence="6">The sequence shown here is derived from an EMBL/GenBank/DDBJ whole genome shotgun (WGS) entry which is preliminary data.</text>
</comment>
<feature type="region of interest" description="Disordered" evidence="4">
    <location>
        <begin position="1"/>
        <end position="122"/>
    </location>
</feature>